<gene>
    <name evidence="2" type="ORF">BCR44DRAFT_80422</name>
</gene>
<feature type="chain" id="PRO_5013050687" description="Soluble NSF attachment protein" evidence="1">
    <location>
        <begin position="17"/>
        <end position="417"/>
    </location>
</feature>
<dbReference type="AlphaFoldDB" id="A0A1Y2HUG3"/>
<name>A0A1Y2HUG3_9FUNG</name>
<dbReference type="Proteomes" id="UP000193411">
    <property type="component" value="Unassembled WGS sequence"/>
</dbReference>
<evidence type="ECO:0000313" key="2">
    <source>
        <dbReference type="EMBL" id="ORZ38230.1"/>
    </source>
</evidence>
<evidence type="ECO:0000313" key="3">
    <source>
        <dbReference type="Proteomes" id="UP000193411"/>
    </source>
</evidence>
<evidence type="ECO:0000256" key="1">
    <source>
        <dbReference type="SAM" id="SignalP"/>
    </source>
</evidence>
<dbReference type="EMBL" id="MCFL01000009">
    <property type="protein sequence ID" value="ORZ38230.1"/>
    <property type="molecule type" value="Genomic_DNA"/>
</dbReference>
<sequence>MLTFLLLLALAYYSYTTNQRVNKDAFRAWWTSQQRRAAEQAGDKLTSFMHKVAPASVLTRAVVPPFDCRDCVLFTLVTIRDNGDLYLGWLGTWFPVATGGQVASVVGAASNGGASGSAARSEEADRIEAKAQAEMDSANDAKKKGDYVTAARHFTAAASHFSMLASADVGSALDASRAYEQAASAYAHPSLADHAARLAALDSALQTLARAPAPASTSTSSSIASRQLRLREQQADAQTKAGNLSGALDSLKHVILATSEKAAVGTRANYAGLLAQVGKYADARQEYRHLLQECSAAEYQFRAGEFALGMIASGLADGYYSRVKFGVQDADEVNASAWAGSRERSFLQTLARDVLHEDEQGTVDGAKVVRHLESWKAMLDGWRLGVLQTWIQSTYPDIEFASSVAKESGGLKKRWFS</sequence>
<feature type="signal peptide" evidence="1">
    <location>
        <begin position="1"/>
        <end position="16"/>
    </location>
</feature>
<keyword evidence="1" id="KW-0732">Signal</keyword>
<accession>A0A1Y2HUG3</accession>
<proteinExistence type="predicted"/>
<keyword evidence="3" id="KW-1185">Reference proteome</keyword>
<evidence type="ECO:0008006" key="4">
    <source>
        <dbReference type="Google" id="ProtNLM"/>
    </source>
</evidence>
<reference evidence="2 3" key="1">
    <citation type="submission" date="2016-07" db="EMBL/GenBank/DDBJ databases">
        <title>Pervasive Adenine N6-methylation of Active Genes in Fungi.</title>
        <authorList>
            <consortium name="DOE Joint Genome Institute"/>
            <person name="Mondo S.J."/>
            <person name="Dannebaum R.O."/>
            <person name="Kuo R.C."/>
            <person name="Labutti K."/>
            <person name="Haridas S."/>
            <person name="Kuo A."/>
            <person name="Salamov A."/>
            <person name="Ahrendt S.R."/>
            <person name="Lipzen A."/>
            <person name="Sullivan W."/>
            <person name="Andreopoulos W.B."/>
            <person name="Clum A."/>
            <person name="Lindquist E."/>
            <person name="Daum C."/>
            <person name="Ramamoorthy G.K."/>
            <person name="Gryganskyi A."/>
            <person name="Culley D."/>
            <person name="Magnuson J.K."/>
            <person name="James T.Y."/>
            <person name="O'Malley M.A."/>
            <person name="Stajich J.E."/>
            <person name="Spatafora J.W."/>
            <person name="Visel A."/>
            <person name="Grigoriev I.V."/>
        </authorList>
    </citation>
    <scope>NUCLEOTIDE SEQUENCE [LARGE SCALE GENOMIC DNA]</scope>
    <source>
        <strain evidence="2 3">PL171</strain>
    </source>
</reference>
<dbReference type="OrthoDB" id="9984275at2759"/>
<comment type="caution">
    <text evidence="2">The sequence shown here is derived from an EMBL/GenBank/DDBJ whole genome shotgun (WGS) entry which is preliminary data.</text>
</comment>
<organism evidence="2 3">
    <name type="scientific">Catenaria anguillulae PL171</name>
    <dbReference type="NCBI Taxonomy" id="765915"/>
    <lineage>
        <taxon>Eukaryota</taxon>
        <taxon>Fungi</taxon>
        <taxon>Fungi incertae sedis</taxon>
        <taxon>Blastocladiomycota</taxon>
        <taxon>Blastocladiomycetes</taxon>
        <taxon>Blastocladiales</taxon>
        <taxon>Catenariaceae</taxon>
        <taxon>Catenaria</taxon>
    </lineage>
</organism>
<protein>
    <recommendedName>
        <fullName evidence="4">Soluble NSF attachment protein</fullName>
    </recommendedName>
</protein>